<proteinExistence type="predicted"/>
<dbReference type="Proteomes" id="UP000238563">
    <property type="component" value="Unassembled WGS sequence"/>
</dbReference>
<dbReference type="Pfam" id="PF04267">
    <property type="entry name" value="SoxD"/>
    <property type="match status" value="1"/>
</dbReference>
<dbReference type="EMBL" id="PVBT01000001">
    <property type="protein sequence ID" value="PRD57613.1"/>
    <property type="molecule type" value="Genomic_DNA"/>
</dbReference>
<dbReference type="Gene3D" id="3.30.2270.10">
    <property type="entry name" value="Folate-binding superfamily"/>
    <property type="match status" value="1"/>
</dbReference>
<dbReference type="OrthoDB" id="7159274at2"/>
<organism evidence="2 3">
    <name type="scientific">Phyllobacterium myrsinacearum</name>
    <dbReference type="NCBI Taxonomy" id="28101"/>
    <lineage>
        <taxon>Bacteria</taxon>
        <taxon>Pseudomonadati</taxon>
        <taxon>Pseudomonadota</taxon>
        <taxon>Alphaproteobacteria</taxon>
        <taxon>Hyphomicrobiales</taxon>
        <taxon>Phyllobacteriaceae</taxon>
        <taxon>Phyllobacterium</taxon>
    </lineage>
</organism>
<dbReference type="InterPro" id="IPR006279">
    <property type="entry name" value="SoxD"/>
</dbReference>
<feature type="compositionally biased region" description="Basic residues" evidence="1">
    <location>
        <begin position="113"/>
        <end position="123"/>
    </location>
</feature>
<reference evidence="2 3" key="1">
    <citation type="submission" date="2018-02" db="EMBL/GenBank/DDBJ databases">
        <title>The draft genome of Phyllobacterium myrsinacearum DSM5892.</title>
        <authorList>
            <person name="Li L."/>
            <person name="Liu L."/>
            <person name="Zhang X."/>
            <person name="Wang T."/>
        </authorList>
    </citation>
    <scope>NUCLEOTIDE SEQUENCE [LARGE SCALE GENOMIC DNA]</scope>
    <source>
        <strain evidence="2 3">DSM 5892</strain>
    </source>
</reference>
<dbReference type="GO" id="GO:0046653">
    <property type="term" value="P:tetrahydrofolate metabolic process"/>
    <property type="evidence" value="ECO:0007669"/>
    <property type="project" value="InterPro"/>
</dbReference>
<sequence length="123" mass="13908">MLLIKCPYCEEERPELEFRNAGEAHLVRSPAISEQSDDDFAAFLYFRQNPKGLQFERWRHIHGCGRFFNAVRDSVSDKFLTVYKAGEPRPDVEALLNPEAASVSATAAEPAKKRAPRAKKGEL</sequence>
<evidence type="ECO:0000256" key="1">
    <source>
        <dbReference type="SAM" id="MobiDB-lite"/>
    </source>
</evidence>
<accession>A0A2S9JWB0</accession>
<protein>
    <submittedName>
        <fullName evidence="2">Sarcosine oxidase subunit delta</fullName>
    </submittedName>
</protein>
<evidence type="ECO:0000313" key="2">
    <source>
        <dbReference type="EMBL" id="PRD57613.1"/>
    </source>
</evidence>
<gene>
    <name evidence="2" type="ORF">C5750_00135</name>
</gene>
<dbReference type="AlphaFoldDB" id="A0A2S9JWB0"/>
<keyword evidence="3" id="KW-1185">Reference proteome</keyword>
<name>A0A2S9JWB0_9HYPH</name>
<comment type="caution">
    <text evidence="2">The sequence shown here is derived from an EMBL/GenBank/DDBJ whole genome shotgun (WGS) entry which is preliminary data.</text>
</comment>
<dbReference type="InterPro" id="IPR038561">
    <property type="entry name" value="SoxD_sf"/>
</dbReference>
<dbReference type="GO" id="GO:0008115">
    <property type="term" value="F:sarcosine oxidase activity"/>
    <property type="evidence" value="ECO:0007669"/>
    <property type="project" value="InterPro"/>
</dbReference>
<dbReference type="RefSeq" id="WP_105731856.1">
    <property type="nucleotide sequence ID" value="NZ_PVBT01000001.1"/>
</dbReference>
<feature type="region of interest" description="Disordered" evidence="1">
    <location>
        <begin position="101"/>
        <end position="123"/>
    </location>
</feature>
<evidence type="ECO:0000313" key="3">
    <source>
        <dbReference type="Proteomes" id="UP000238563"/>
    </source>
</evidence>